<dbReference type="Pfam" id="PF03737">
    <property type="entry name" value="RraA-like"/>
    <property type="match status" value="1"/>
</dbReference>
<protein>
    <recommendedName>
        <fullName evidence="2">Putative 4-hydroxy-4-methyl-2-oxoglutarate aldolase</fullName>
    </recommendedName>
    <alternativeName>
        <fullName evidence="3">Regulator of ribonuclease activity homolog</fullName>
    </alternativeName>
    <alternativeName>
        <fullName evidence="4">RraA-like protein</fullName>
    </alternativeName>
</protein>
<dbReference type="Gene3D" id="3.50.30.40">
    <property type="entry name" value="Ribonuclease E inhibitor RraA/RraA-like"/>
    <property type="match status" value="1"/>
</dbReference>
<dbReference type="SUPFAM" id="SSF89562">
    <property type="entry name" value="RraA-like"/>
    <property type="match status" value="1"/>
</dbReference>
<keyword evidence="5" id="KW-0479">Metal-binding</keyword>
<feature type="binding site" evidence="5">
    <location>
        <begin position="99"/>
        <end position="102"/>
    </location>
    <ligand>
        <name>substrate</name>
    </ligand>
</feature>
<dbReference type="PANTHER" id="PTHR33254">
    <property type="entry name" value="4-HYDROXY-4-METHYL-2-OXOGLUTARATE ALDOLASE 3-RELATED"/>
    <property type="match status" value="1"/>
</dbReference>
<evidence type="ECO:0000256" key="5">
    <source>
        <dbReference type="PIRSR" id="PIRSR605493-1"/>
    </source>
</evidence>
<evidence type="ECO:0000313" key="7">
    <source>
        <dbReference type="Proteomes" id="UP000187735"/>
    </source>
</evidence>
<dbReference type="OrthoDB" id="9784786at2"/>
<dbReference type="InterPro" id="IPR036704">
    <property type="entry name" value="RraA/RraA-like_sf"/>
</dbReference>
<evidence type="ECO:0000256" key="3">
    <source>
        <dbReference type="ARBA" id="ARBA00029596"/>
    </source>
</evidence>
<proteinExistence type="predicted"/>
<dbReference type="GO" id="GO:0046872">
    <property type="term" value="F:metal ion binding"/>
    <property type="evidence" value="ECO:0007669"/>
    <property type="project" value="UniProtKB-KW"/>
</dbReference>
<dbReference type="STRING" id="1891926.Fuma_03714"/>
<dbReference type="RefSeq" id="WP_077025450.1">
    <property type="nucleotide sequence ID" value="NZ_CP017641.1"/>
</dbReference>
<comment type="cofactor">
    <cofactor evidence="1">
        <name>a divalent metal cation</name>
        <dbReference type="ChEBI" id="CHEBI:60240"/>
    </cofactor>
</comment>
<dbReference type="AlphaFoldDB" id="A0A1P8WJ60"/>
<dbReference type="CDD" id="cd16841">
    <property type="entry name" value="RraA_family"/>
    <property type="match status" value="1"/>
</dbReference>
<accession>A0A1P8WJ60</accession>
<evidence type="ECO:0000256" key="2">
    <source>
        <dbReference type="ARBA" id="ARBA00016549"/>
    </source>
</evidence>
<dbReference type="GO" id="GO:0016829">
    <property type="term" value="F:lyase activity"/>
    <property type="evidence" value="ECO:0007669"/>
    <property type="project" value="UniProtKB-KW"/>
</dbReference>
<feature type="binding site" evidence="5">
    <location>
        <position position="122"/>
    </location>
    <ligand>
        <name>Mg(2+)</name>
        <dbReference type="ChEBI" id="CHEBI:18420"/>
    </ligand>
</feature>
<sequence>MSDTPTTITLPLIRDHLYSAVICDALDSVGLTNQSPRLPFKQVTTQQMIVGRCRTTLWADMFHEDPTPYELELQAVDSCQPDDVLITAAGGSVRSGIWGELLTTAVKNGGCVGAIIDGAIRDVAKIRAMDFPVVARGISMYDSQHRQRVIDCDVPVSIDGVTFSPGDLVVADEDGVVVVPQSVEAEVLKLAWEKVHAENAVRDAIRGGMKAVAAYEKFGVL</sequence>
<dbReference type="KEGG" id="fmr:Fuma_03714"/>
<keyword evidence="6" id="KW-0456">Lyase</keyword>
<evidence type="ECO:0000256" key="1">
    <source>
        <dbReference type="ARBA" id="ARBA00001968"/>
    </source>
</evidence>
<evidence type="ECO:0000256" key="4">
    <source>
        <dbReference type="ARBA" id="ARBA00030169"/>
    </source>
</evidence>
<dbReference type="InterPro" id="IPR005493">
    <property type="entry name" value="RraA/RraA-like"/>
</dbReference>
<comment type="cofactor">
    <cofactor evidence="5">
        <name>Mg(2+)</name>
        <dbReference type="ChEBI" id="CHEBI:18420"/>
    </cofactor>
</comment>
<dbReference type="EMBL" id="CP017641">
    <property type="protein sequence ID" value="APZ94093.1"/>
    <property type="molecule type" value="Genomic_DNA"/>
</dbReference>
<evidence type="ECO:0000313" key="6">
    <source>
        <dbReference type="EMBL" id="APZ94093.1"/>
    </source>
</evidence>
<name>A0A1P8WJ60_9PLAN</name>
<reference evidence="6 7" key="1">
    <citation type="journal article" date="2016" name="Front. Microbiol.">
        <title>Fuerstia marisgermanicae gen. nov., sp. nov., an Unusual Member of the Phylum Planctomycetes from the German Wadden Sea.</title>
        <authorList>
            <person name="Kohn T."/>
            <person name="Heuer A."/>
            <person name="Jogler M."/>
            <person name="Vollmers J."/>
            <person name="Boedeker C."/>
            <person name="Bunk B."/>
            <person name="Rast P."/>
            <person name="Borchert D."/>
            <person name="Glockner I."/>
            <person name="Freese H.M."/>
            <person name="Klenk H.P."/>
            <person name="Overmann J."/>
            <person name="Kaster A.K."/>
            <person name="Rohde M."/>
            <person name="Wiegand S."/>
            <person name="Jogler C."/>
        </authorList>
    </citation>
    <scope>NUCLEOTIDE SEQUENCE [LARGE SCALE GENOMIC DNA]</scope>
    <source>
        <strain evidence="6 7">NH11</strain>
    </source>
</reference>
<feature type="binding site" evidence="5">
    <location>
        <position position="121"/>
    </location>
    <ligand>
        <name>substrate</name>
    </ligand>
</feature>
<gene>
    <name evidence="6" type="primary">proA_2</name>
    <name evidence="6" type="ORF">Fuma_03714</name>
</gene>
<keyword evidence="7" id="KW-1185">Reference proteome</keyword>
<dbReference type="PANTHER" id="PTHR33254:SF4">
    <property type="entry name" value="4-HYDROXY-4-METHYL-2-OXOGLUTARATE ALDOLASE 3-RELATED"/>
    <property type="match status" value="1"/>
</dbReference>
<organism evidence="6 7">
    <name type="scientific">Fuerstiella marisgermanici</name>
    <dbReference type="NCBI Taxonomy" id="1891926"/>
    <lineage>
        <taxon>Bacteria</taxon>
        <taxon>Pseudomonadati</taxon>
        <taxon>Planctomycetota</taxon>
        <taxon>Planctomycetia</taxon>
        <taxon>Planctomycetales</taxon>
        <taxon>Planctomycetaceae</taxon>
        <taxon>Fuerstiella</taxon>
    </lineage>
</organism>
<dbReference type="Proteomes" id="UP000187735">
    <property type="component" value="Chromosome"/>
</dbReference>
<keyword evidence="5" id="KW-0460">Magnesium</keyword>